<organism evidence="16 17">
    <name type="scientific">Colletotrichum chlorophyti</name>
    <dbReference type="NCBI Taxonomy" id="708187"/>
    <lineage>
        <taxon>Eukaryota</taxon>
        <taxon>Fungi</taxon>
        <taxon>Dikarya</taxon>
        <taxon>Ascomycota</taxon>
        <taxon>Pezizomycotina</taxon>
        <taxon>Sordariomycetes</taxon>
        <taxon>Hypocreomycetidae</taxon>
        <taxon>Glomerellales</taxon>
        <taxon>Glomerellaceae</taxon>
        <taxon>Colletotrichum</taxon>
    </lineage>
</organism>
<feature type="binding site" evidence="12">
    <location>
        <position position="134"/>
    </location>
    <ligand>
        <name>Ca(2+)</name>
        <dbReference type="ChEBI" id="CHEBI:29108"/>
    </ligand>
</feature>
<keyword evidence="4 12" id="KW-0479">Metal-binding</keyword>
<evidence type="ECO:0000256" key="1">
    <source>
        <dbReference type="ARBA" id="ARBA00004782"/>
    </source>
</evidence>
<dbReference type="InterPro" id="IPR011234">
    <property type="entry name" value="Fumarylacetoacetase-like_C"/>
</dbReference>
<evidence type="ECO:0000256" key="9">
    <source>
        <dbReference type="ARBA" id="ARBA00023232"/>
    </source>
</evidence>
<dbReference type="AlphaFoldDB" id="A0A1Q8S9C9"/>
<evidence type="ECO:0000256" key="8">
    <source>
        <dbReference type="ARBA" id="ARBA00022878"/>
    </source>
</evidence>
<feature type="binding site" evidence="11">
    <location>
        <position position="359"/>
    </location>
    <ligand>
        <name>substrate</name>
    </ligand>
</feature>
<protein>
    <recommendedName>
        <fullName evidence="3 13">Fumarylacetoacetase</fullName>
        <ecNumber evidence="3 13">3.7.1.2</ecNumber>
    </recommendedName>
    <alternativeName>
        <fullName evidence="13">Fumarylacetoacetate hydrolase</fullName>
    </alternativeName>
</protein>
<dbReference type="GO" id="GO:1902000">
    <property type="term" value="P:homogentisate catabolic process"/>
    <property type="evidence" value="ECO:0007669"/>
    <property type="project" value="TreeGrafter"/>
</dbReference>
<evidence type="ECO:0000259" key="15">
    <source>
        <dbReference type="Pfam" id="PF09298"/>
    </source>
</evidence>
<feature type="binding site" evidence="12">
    <location>
        <position position="208"/>
    </location>
    <ligand>
        <name>Ca(2+)</name>
        <dbReference type="ChEBI" id="CHEBI:29108"/>
    </ligand>
</feature>
<keyword evidence="5 13" id="KW-0378">Hydrolase</keyword>
<feature type="binding site" evidence="11">
    <location>
        <position position="253"/>
    </location>
    <ligand>
        <name>substrate</name>
    </ligand>
</feature>
<gene>
    <name evidence="16" type="ORF">CCHL11_06857</name>
</gene>
<evidence type="ECO:0000256" key="5">
    <source>
        <dbReference type="ARBA" id="ARBA00022801"/>
    </source>
</evidence>
<evidence type="ECO:0000256" key="10">
    <source>
        <dbReference type="PIRSR" id="PIRSR605959-1"/>
    </source>
</evidence>
<evidence type="ECO:0000256" key="2">
    <source>
        <dbReference type="ARBA" id="ARBA00010211"/>
    </source>
</evidence>
<dbReference type="InterPro" id="IPR015377">
    <property type="entry name" value="Fumarylacetoacetase_N"/>
</dbReference>
<dbReference type="Pfam" id="PF09298">
    <property type="entry name" value="FAA_hydrolase_N"/>
    <property type="match status" value="1"/>
</dbReference>
<feature type="domain" description="Fumarylacetoacetase-like C-terminal" evidence="14">
    <location>
        <begin position="139"/>
        <end position="413"/>
    </location>
</feature>
<dbReference type="GO" id="GO:0046872">
    <property type="term" value="F:metal ion binding"/>
    <property type="evidence" value="ECO:0007669"/>
    <property type="project" value="UniProtKB-UniRule"/>
</dbReference>
<dbReference type="EC" id="3.7.1.2" evidence="3 13"/>
<dbReference type="FunFam" id="3.90.850.10:FF:000009">
    <property type="entry name" value="Fumarylacetoacetase"/>
    <property type="match status" value="1"/>
</dbReference>
<dbReference type="SUPFAM" id="SSF63433">
    <property type="entry name" value="Fumarylacetoacetate hydrolase, FAH, N-terminal domain"/>
    <property type="match status" value="1"/>
</dbReference>
<comment type="similarity">
    <text evidence="2 13">Belongs to the FAH family.</text>
</comment>
<name>A0A1Q8S9C9_9PEZI</name>
<comment type="caution">
    <text evidence="16">The sequence shown here is derived from an EMBL/GenBank/DDBJ whole genome shotgun (WGS) entry which is preliminary data.</text>
</comment>
<comment type="cofactor">
    <cofactor evidence="13">
        <name>Mg(2+)</name>
        <dbReference type="ChEBI" id="CHEBI:18420"/>
    </cofactor>
    <cofactor evidence="13">
        <name>Ca(2+)</name>
        <dbReference type="ChEBI" id="CHEBI:29108"/>
    </cofactor>
</comment>
<feature type="binding site" evidence="12">
    <location>
        <position position="242"/>
    </location>
    <ligand>
        <name>Mg(2+)</name>
        <dbReference type="ChEBI" id="CHEBI:18420"/>
    </ligand>
</feature>
<evidence type="ECO:0000313" key="16">
    <source>
        <dbReference type="EMBL" id="OLN98010.1"/>
    </source>
</evidence>
<dbReference type="InterPro" id="IPR005959">
    <property type="entry name" value="Fumarylacetoacetase"/>
</dbReference>
<dbReference type="SUPFAM" id="SSF56529">
    <property type="entry name" value="FAH"/>
    <property type="match status" value="1"/>
</dbReference>
<feature type="binding site" evidence="12">
    <location>
        <position position="266"/>
    </location>
    <ligand>
        <name>Mg(2+)</name>
        <dbReference type="ChEBI" id="CHEBI:18420"/>
    </ligand>
</feature>
<dbReference type="UniPathway" id="UPA00139">
    <property type="reaction ID" value="UER00341"/>
</dbReference>
<dbReference type="PANTHER" id="PTHR43069:SF2">
    <property type="entry name" value="FUMARYLACETOACETASE"/>
    <property type="match status" value="1"/>
</dbReference>
<keyword evidence="17" id="KW-1185">Reference proteome</keyword>
<dbReference type="InterPro" id="IPR036462">
    <property type="entry name" value="Fumarylacetoacetase_N_sf"/>
</dbReference>
<dbReference type="GO" id="GO:0006572">
    <property type="term" value="P:L-tyrosine catabolic process"/>
    <property type="evidence" value="ECO:0007669"/>
    <property type="project" value="UniProtKB-UniRule"/>
</dbReference>
<dbReference type="GO" id="GO:0004334">
    <property type="term" value="F:fumarylacetoacetase activity"/>
    <property type="evidence" value="ECO:0007669"/>
    <property type="project" value="UniProtKB-UniRule"/>
</dbReference>
<evidence type="ECO:0000256" key="4">
    <source>
        <dbReference type="ARBA" id="ARBA00022723"/>
    </source>
</evidence>
<evidence type="ECO:0000259" key="14">
    <source>
        <dbReference type="Pfam" id="PF01557"/>
    </source>
</evidence>
<feature type="binding site" evidence="12">
    <location>
        <position position="242"/>
    </location>
    <ligand>
        <name>Ca(2+)</name>
        <dbReference type="ChEBI" id="CHEBI:29108"/>
    </ligand>
</feature>
<evidence type="ECO:0000313" key="17">
    <source>
        <dbReference type="Proteomes" id="UP000186583"/>
    </source>
</evidence>
<dbReference type="Gene3D" id="3.90.850.10">
    <property type="entry name" value="Fumarylacetoacetase-like, C-terminal domain"/>
    <property type="match status" value="1"/>
</dbReference>
<dbReference type="GO" id="GO:0006559">
    <property type="term" value="P:L-phenylalanine catabolic process"/>
    <property type="evidence" value="ECO:0007669"/>
    <property type="project" value="UniProtKB-UniRule"/>
</dbReference>
<comment type="catalytic activity">
    <reaction evidence="13">
        <text>4-fumarylacetoacetate + H2O = acetoacetate + fumarate + H(+)</text>
        <dbReference type="Rhea" id="RHEA:10244"/>
        <dbReference type="ChEBI" id="CHEBI:13705"/>
        <dbReference type="ChEBI" id="CHEBI:15377"/>
        <dbReference type="ChEBI" id="CHEBI:15378"/>
        <dbReference type="ChEBI" id="CHEBI:18034"/>
        <dbReference type="ChEBI" id="CHEBI:29806"/>
        <dbReference type="EC" id="3.7.1.2"/>
    </reaction>
</comment>
<comment type="pathway">
    <text evidence="1 13">Amino-acid degradation; L-phenylalanine degradation; acetoacetate and fumarate from L-phenylalanine: step 6/6.</text>
</comment>
<feature type="binding site" evidence="11">
    <location>
        <position position="249"/>
    </location>
    <ligand>
        <name>substrate</name>
    </ligand>
</feature>
<dbReference type="InterPro" id="IPR036663">
    <property type="entry name" value="Fumarylacetoacetase_C_sf"/>
</dbReference>
<keyword evidence="9 13" id="KW-0585">Phenylalanine catabolism</keyword>
<feature type="binding site" evidence="11">
    <location>
        <position position="150"/>
    </location>
    <ligand>
        <name>substrate</name>
    </ligand>
</feature>
<dbReference type="NCBIfam" id="TIGR01266">
    <property type="entry name" value="fum_ac_acetase"/>
    <property type="match status" value="1"/>
</dbReference>
<feature type="active site" description="Proton acceptor" evidence="10">
    <location>
        <position position="141"/>
    </location>
</feature>
<feature type="domain" description="Fumarylacetoacetase N-terminal" evidence="15">
    <location>
        <begin position="17"/>
        <end position="126"/>
    </location>
</feature>
<keyword evidence="6 12" id="KW-0106">Calcium</keyword>
<dbReference type="PANTHER" id="PTHR43069">
    <property type="entry name" value="FUMARYLACETOACETASE"/>
    <property type="match status" value="1"/>
</dbReference>
<dbReference type="Pfam" id="PF01557">
    <property type="entry name" value="FAA_hydrolase"/>
    <property type="match status" value="1"/>
</dbReference>
<evidence type="ECO:0000256" key="6">
    <source>
        <dbReference type="ARBA" id="ARBA00022837"/>
    </source>
</evidence>
<evidence type="ECO:0000256" key="13">
    <source>
        <dbReference type="RuleBase" id="RU366008"/>
    </source>
</evidence>
<evidence type="ECO:0000256" key="3">
    <source>
        <dbReference type="ARBA" id="ARBA00012094"/>
    </source>
</evidence>
<dbReference type="Gene3D" id="2.30.30.230">
    <property type="entry name" value="Fumarylacetoacetase, N-terminal domain"/>
    <property type="match status" value="1"/>
</dbReference>
<accession>A0A1Q8S9C9</accession>
<evidence type="ECO:0000256" key="11">
    <source>
        <dbReference type="PIRSR" id="PIRSR605959-2"/>
    </source>
</evidence>
<reference evidence="16 17" key="1">
    <citation type="submission" date="2016-11" db="EMBL/GenBank/DDBJ databases">
        <title>Draft Genome Assembly of Colletotrichum chlorophyti a pathogen of herbaceous plants.</title>
        <authorList>
            <person name="Gan P."/>
            <person name="Narusaka M."/>
            <person name="Tsushima A."/>
            <person name="Narusaka Y."/>
            <person name="Takano Y."/>
            <person name="Shirasu K."/>
        </authorList>
    </citation>
    <scope>NUCLEOTIDE SEQUENCE [LARGE SCALE GENOMIC DNA]</scope>
    <source>
        <strain evidence="16 17">NTL11</strain>
    </source>
</reference>
<keyword evidence="7 12" id="KW-0460">Magnesium</keyword>
<sequence length="428" mass="46816">MKSWLPIPPRSHFSILNIPFGIISSKDKLRHRPAVAIGSHILDLDAFATGGGFKKAANVSSDHLWVFSQPTLNAFAELGRPFHRAVRSYLQDVLSNSTSHSDVLRDHEELRNASLRSLSDVTLHIPFAIGDYTDFFAGRNHAYNLGVLFRGPANALQPNYCHLPVAYHGRASSVVVSGTSLRRPWGQALPAPGATEPVFRPSARLDIELEMGMFICRPNSLGAPIPIKEADEYIFGYVLLNDWSARDIQQWEYVPLGPFNAKNFGTSISPWVVLADALEPFRTKGLDNEVQLQNYLREGRSDNVLDIQLEVSLSADGGGETIITRTSSKNLLWSWPQMIAHHSISGCNLRPGDLLGSGTISGTEAGTHGSLIEQTQGGKTPIKLSDGQERKFIEDGDTVIIRGWAGEQDGELVGFGECVGQIVTPVSL</sequence>
<dbReference type="Proteomes" id="UP000186583">
    <property type="component" value="Unassembled WGS sequence"/>
</dbReference>
<feature type="binding site" evidence="11">
    <location>
        <position position="136"/>
    </location>
    <ligand>
        <name>substrate</name>
    </ligand>
</feature>
<feature type="binding site" evidence="12">
    <location>
        <position position="262"/>
    </location>
    <ligand>
        <name>Mg(2+)</name>
        <dbReference type="ChEBI" id="CHEBI:18420"/>
    </ligand>
</feature>
<evidence type="ECO:0000256" key="12">
    <source>
        <dbReference type="PIRSR" id="PIRSR605959-3"/>
    </source>
</evidence>
<dbReference type="STRING" id="708187.A0A1Q8S9C9"/>
<feature type="binding site" evidence="12">
    <location>
        <position position="210"/>
    </location>
    <ligand>
        <name>Ca(2+)</name>
        <dbReference type="ChEBI" id="CHEBI:29108"/>
    </ligand>
</feature>
<dbReference type="EMBL" id="MPGH01000001">
    <property type="protein sequence ID" value="OLN98010.1"/>
    <property type="molecule type" value="Genomic_DNA"/>
</dbReference>
<proteinExistence type="inferred from homology"/>
<keyword evidence="8 13" id="KW-0828">Tyrosine catabolism</keyword>
<dbReference type="OrthoDB" id="9971669at2759"/>
<evidence type="ECO:0000256" key="7">
    <source>
        <dbReference type="ARBA" id="ARBA00022842"/>
    </source>
</evidence>